<dbReference type="EMBL" id="CADCTX010000928">
    <property type="protein sequence ID" value="CAA9359001.1"/>
    <property type="molecule type" value="Genomic_DNA"/>
</dbReference>
<name>A0A6J4MGG9_9BACT</name>
<feature type="non-terminal residue" evidence="2">
    <location>
        <position position="95"/>
    </location>
</feature>
<feature type="region of interest" description="Disordered" evidence="1">
    <location>
        <begin position="1"/>
        <end position="95"/>
    </location>
</feature>
<evidence type="ECO:0000256" key="1">
    <source>
        <dbReference type="SAM" id="MobiDB-lite"/>
    </source>
</evidence>
<dbReference type="AlphaFoldDB" id="A0A6J4MGG9"/>
<sequence length="95" mass="10050">RAAGAGAPSRDAWPRPSPTPRRRVPSRRGTASPSSPSRPPRTRPAARLPPLPGCTNSAAATASAPPRATRSWWRPPTSARSACASHRSGRRRSPV</sequence>
<protein>
    <submittedName>
        <fullName evidence="2">Uncharacterized protein</fullName>
    </submittedName>
</protein>
<accession>A0A6J4MGG9</accession>
<organism evidence="2">
    <name type="scientific">uncultured Gemmatimonadaceae bacterium</name>
    <dbReference type="NCBI Taxonomy" id="246130"/>
    <lineage>
        <taxon>Bacteria</taxon>
        <taxon>Pseudomonadati</taxon>
        <taxon>Gemmatimonadota</taxon>
        <taxon>Gemmatimonadia</taxon>
        <taxon>Gemmatimonadales</taxon>
        <taxon>Gemmatimonadaceae</taxon>
        <taxon>environmental samples</taxon>
    </lineage>
</organism>
<evidence type="ECO:0000313" key="2">
    <source>
        <dbReference type="EMBL" id="CAA9359001.1"/>
    </source>
</evidence>
<feature type="compositionally biased region" description="Low complexity" evidence="1">
    <location>
        <begin position="57"/>
        <end position="70"/>
    </location>
</feature>
<feature type="non-terminal residue" evidence="2">
    <location>
        <position position="1"/>
    </location>
</feature>
<reference evidence="2" key="1">
    <citation type="submission" date="2020-02" db="EMBL/GenBank/DDBJ databases">
        <authorList>
            <person name="Meier V. D."/>
        </authorList>
    </citation>
    <scope>NUCLEOTIDE SEQUENCE</scope>
    <source>
        <strain evidence="2">AVDCRST_MAG40</strain>
    </source>
</reference>
<gene>
    <name evidence="2" type="ORF">AVDCRST_MAG40-3358</name>
</gene>
<proteinExistence type="predicted"/>